<evidence type="ECO:0000313" key="3">
    <source>
        <dbReference type="Proteomes" id="UP001412067"/>
    </source>
</evidence>
<evidence type="ECO:0000313" key="2">
    <source>
        <dbReference type="EMBL" id="KAK8946050.1"/>
    </source>
</evidence>
<reference evidence="2 3" key="1">
    <citation type="journal article" date="2022" name="Nat. Plants">
        <title>Genomes of leafy and leafless Platanthera orchids illuminate the evolution of mycoheterotrophy.</title>
        <authorList>
            <person name="Li M.H."/>
            <person name="Liu K.W."/>
            <person name="Li Z."/>
            <person name="Lu H.C."/>
            <person name="Ye Q.L."/>
            <person name="Zhang D."/>
            <person name="Wang J.Y."/>
            <person name="Li Y.F."/>
            <person name="Zhong Z.M."/>
            <person name="Liu X."/>
            <person name="Yu X."/>
            <person name="Liu D.K."/>
            <person name="Tu X.D."/>
            <person name="Liu B."/>
            <person name="Hao Y."/>
            <person name="Liao X.Y."/>
            <person name="Jiang Y.T."/>
            <person name="Sun W.H."/>
            <person name="Chen J."/>
            <person name="Chen Y.Q."/>
            <person name="Ai Y."/>
            <person name="Zhai J.W."/>
            <person name="Wu S.S."/>
            <person name="Zhou Z."/>
            <person name="Hsiao Y.Y."/>
            <person name="Wu W.L."/>
            <person name="Chen Y.Y."/>
            <person name="Lin Y.F."/>
            <person name="Hsu J.L."/>
            <person name="Li C.Y."/>
            <person name="Wang Z.W."/>
            <person name="Zhao X."/>
            <person name="Zhong W.Y."/>
            <person name="Ma X.K."/>
            <person name="Ma L."/>
            <person name="Huang J."/>
            <person name="Chen G.Z."/>
            <person name="Huang M.Z."/>
            <person name="Huang L."/>
            <person name="Peng D.H."/>
            <person name="Luo Y.B."/>
            <person name="Zou S.Q."/>
            <person name="Chen S.P."/>
            <person name="Lan S."/>
            <person name="Tsai W.C."/>
            <person name="Van de Peer Y."/>
            <person name="Liu Z.J."/>
        </authorList>
    </citation>
    <scope>NUCLEOTIDE SEQUENCE [LARGE SCALE GENOMIC DNA]</scope>
    <source>
        <strain evidence="2">Lor288</strain>
    </source>
</reference>
<organism evidence="2 3">
    <name type="scientific">Platanthera guangdongensis</name>
    <dbReference type="NCBI Taxonomy" id="2320717"/>
    <lineage>
        <taxon>Eukaryota</taxon>
        <taxon>Viridiplantae</taxon>
        <taxon>Streptophyta</taxon>
        <taxon>Embryophyta</taxon>
        <taxon>Tracheophyta</taxon>
        <taxon>Spermatophyta</taxon>
        <taxon>Magnoliopsida</taxon>
        <taxon>Liliopsida</taxon>
        <taxon>Asparagales</taxon>
        <taxon>Orchidaceae</taxon>
        <taxon>Orchidoideae</taxon>
        <taxon>Orchideae</taxon>
        <taxon>Orchidinae</taxon>
        <taxon>Platanthera</taxon>
    </lineage>
</organism>
<protein>
    <submittedName>
        <fullName evidence="2">Uncharacterized protein</fullName>
    </submittedName>
</protein>
<comment type="caution">
    <text evidence="2">The sequence shown here is derived from an EMBL/GenBank/DDBJ whole genome shotgun (WGS) entry which is preliminary data.</text>
</comment>
<sequence>MSEIPYCINVPIPPVSRARVCSVLESSRPLKSKLTIPAPKSFKNVYLPRRSGAALQILIFSSAGLLTLHRRRCLRLDPSHGVSGFPREDAASAGLPESMAHRSYQHHPGRFPM</sequence>
<feature type="region of interest" description="Disordered" evidence="1">
    <location>
        <begin position="80"/>
        <end position="113"/>
    </location>
</feature>
<dbReference type="EMBL" id="JBBWWR010000017">
    <property type="protein sequence ID" value="KAK8946050.1"/>
    <property type="molecule type" value="Genomic_DNA"/>
</dbReference>
<accession>A0ABR2LP20</accession>
<keyword evidence="3" id="KW-1185">Reference proteome</keyword>
<proteinExistence type="predicted"/>
<gene>
    <name evidence="2" type="ORF">KSP40_PGU018313</name>
</gene>
<name>A0ABR2LP20_9ASPA</name>
<evidence type="ECO:0000256" key="1">
    <source>
        <dbReference type="SAM" id="MobiDB-lite"/>
    </source>
</evidence>
<dbReference type="Proteomes" id="UP001412067">
    <property type="component" value="Unassembled WGS sequence"/>
</dbReference>
<feature type="compositionally biased region" description="Basic residues" evidence="1">
    <location>
        <begin position="103"/>
        <end position="113"/>
    </location>
</feature>